<accession>A0AAF0W2F5</accession>
<evidence type="ECO:0000256" key="4">
    <source>
        <dbReference type="ARBA" id="ARBA00022692"/>
    </source>
</evidence>
<dbReference type="InterPro" id="IPR002401">
    <property type="entry name" value="Cyt_P450_E_grp-I"/>
</dbReference>
<dbReference type="GO" id="GO:0016020">
    <property type="term" value="C:membrane"/>
    <property type="evidence" value="ECO:0007669"/>
    <property type="project" value="UniProtKB-SubCell"/>
</dbReference>
<dbReference type="AlphaFoldDB" id="A0AAF0W2F5"/>
<evidence type="ECO:0000313" key="13">
    <source>
        <dbReference type="Proteomes" id="UP000077755"/>
    </source>
</evidence>
<evidence type="ECO:0008006" key="14">
    <source>
        <dbReference type="Google" id="ProtNLM"/>
    </source>
</evidence>
<gene>
    <name evidence="12" type="ORF">DCAR_0101053</name>
</gene>
<sequence length="474" mass="54536">MTLFPYIFALLLILSISVFLVWMKQSGHTNMKVPPGSCGWPVVGESFRYVSLGTQHFISEKRKKYSTDVFKTSIFGQKMAVFCGAQGNKFVFTKLITSWWPVTVKKILFSPEFSHTPLDETSAAMHRFVHEILKPEALKNYVPVMDAMAREHVESDWDGNEVVKVHPLSKKYTFELAYRLFVKEIDVEQVTRIFKHFALVTSGMFSVPINLPGTAYSRGVKGGKLIREELVKIIKKWRQEMMEKNETSPSYTDSLSRMLLVTDENGKFMSEKEMSNYIIALLIGSYESTSTAVSFVLKYLAELPHIYDEVYKELMEIAKSKREGELLTWEDIQKMRYSWNVVCESLRLMPPVQGGFREVVSDVSFSGFTIPKGYKASWTAYTTHKDPEYFPDPEKFDPSRYEGNGPAIYTYVPFGGGARMCCGKEYARLEVLVFIYNIVTRFRLEIINPQDKIVFHSFPIPMEGLPLRIIRHNI</sequence>
<keyword evidence="10" id="KW-0349">Heme</keyword>
<evidence type="ECO:0000256" key="9">
    <source>
        <dbReference type="ARBA" id="ARBA00023136"/>
    </source>
</evidence>
<evidence type="ECO:0000256" key="11">
    <source>
        <dbReference type="SAM" id="Phobius"/>
    </source>
</evidence>
<evidence type="ECO:0000256" key="1">
    <source>
        <dbReference type="ARBA" id="ARBA00001971"/>
    </source>
</evidence>
<evidence type="ECO:0000256" key="3">
    <source>
        <dbReference type="ARBA" id="ARBA00010617"/>
    </source>
</evidence>
<evidence type="ECO:0000256" key="8">
    <source>
        <dbReference type="ARBA" id="ARBA00023004"/>
    </source>
</evidence>
<dbReference type="Gene3D" id="1.10.630.10">
    <property type="entry name" value="Cytochrome P450"/>
    <property type="match status" value="1"/>
</dbReference>
<dbReference type="CDD" id="cd11043">
    <property type="entry name" value="CYP90-like"/>
    <property type="match status" value="1"/>
</dbReference>
<feature type="binding site" description="axial binding residue" evidence="10">
    <location>
        <position position="421"/>
    </location>
    <ligand>
        <name>heme</name>
        <dbReference type="ChEBI" id="CHEBI:30413"/>
    </ligand>
    <ligandPart>
        <name>Fe</name>
        <dbReference type="ChEBI" id="CHEBI:18248"/>
    </ligandPart>
</feature>
<keyword evidence="4 11" id="KW-0812">Transmembrane</keyword>
<keyword evidence="9 11" id="KW-0472">Membrane</keyword>
<proteinExistence type="inferred from homology"/>
<dbReference type="Pfam" id="PF00067">
    <property type="entry name" value="p450"/>
    <property type="match status" value="1"/>
</dbReference>
<dbReference type="GO" id="GO:0016125">
    <property type="term" value="P:sterol metabolic process"/>
    <property type="evidence" value="ECO:0007669"/>
    <property type="project" value="TreeGrafter"/>
</dbReference>
<dbReference type="InterPro" id="IPR001128">
    <property type="entry name" value="Cyt_P450"/>
</dbReference>
<keyword evidence="6 11" id="KW-1133">Transmembrane helix</keyword>
<evidence type="ECO:0000256" key="6">
    <source>
        <dbReference type="ARBA" id="ARBA00022989"/>
    </source>
</evidence>
<dbReference type="PANTHER" id="PTHR24286">
    <property type="entry name" value="CYTOCHROME P450 26"/>
    <property type="match status" value="1"/>
</dbReference>
<organism evidence="12 13">
    <name type="scientific">Daucus carota subsp. sativus</name>
    <name type="common">Carrot</name>
    <dbReference type="NCBI Taxonomy" id="79200"/>
    <lineage>
        <taxon>Eukaryota</taxon>
        <taxon>Viridiplantae</taxon>
        <taxon>Streptophyta</taxon>
        <taxon>Embryophyta</taxon>
        <taxon>Tracheophyta</taxon>
        <taxon>Spermatophyta</taxon>
        <taxon>Magnoliopsida</taxon>
        <taxon>eudicotyledons</taxon>
        <taxon>Gunneridae</taxon>
        <taxon>Pentapetalae</taxon>
        <taxon>asterids</taxon>
        <taxon>campanulids</taxon>
        <taxon>Apiales</taxon>
        <taxon>Apiaceae</taxon>
        <taxon>Apioideae</taxon>
        <taxon>Scandiceae</taxon>
        <taxon>Daucinae</taxon>
        <taxon>Daucus</taxon>
        <taxon>Daucus sect. Daucus</taxon>
    </lineage>
</organism>
<dbReference type="PRINTS" id="PR00463">
    <property type="entry name" value="EP450I"/>
</dbReference>
<evidence type="ECO:0000256" key="7">
    <source>
        <dbReference type="ARBA" id="ARBA00023002"/>
    </source>
</evidence>
<comment type="subcellular location">
    <subcellularLocation>
        <location evidence="2">Membrane</location>
        <topology evidence="2">Single-pass membrane protein</topology>
    </subcellularLocation>
</comment>
<reference evidence="12" key="2">
    <citation type="submission" date="2022-03" db="EMBL/GenBank/DDBJ databases">
        <title>Draft title - Genomic analysis of global carrot germplasm unveils the trajectory of domestication and the origin of high carotenoid orange carrot.</title>
        <authorList>
            <person name="Iorizzo M."/>
            <person name="Ellison S."/>
            <person name="Senalik D."/>
            <person name="Macko-Podgorni A."/>
            <person name="Grzebelus D."/>
            <person name="Bostan H."/>
            <person name="Rolling W."/>
            <person name="Curaba J."/>
            <person name="Simon P."/>
        </authorList>
    </citation>
    <scope>NUCLEOTIDE SEQUENCE</scope>
    <source>
        <tissue evidence="12">Leaf</tissue>
    </source>
</reference>
<keyword evidence="8 10" id="KW-0408">Iron</keyword>
<evidence type="ECO:0000256" key="2">
    <source>
        <dbReference type="ARBA" id="ARBA00004167"/>
    </source>
</evidence>
<evidence type="ECO:0000313" key="12">
    <source>
        <dbReference type="EMBL" id="WOG81897.1"/>
    </source>
</evidence>
<keyword evidence="5 10" id="KW-0479">Metal-binding</keyword>
<protein>
    <recommendedName>
        <fullName evidence="14">Cytochrome P450</fullName>
    </recommendedName>
</protein>
<dbReference type="PRINTS" id="PR00385">
    <property type="entry name" value="P450"/>
</dbReference>
<dbReference type="GO" id="GO:0004497">
    <property type="term" value="F:monooxygenase activity"/>
    <property type="evidence" value="ECO:0007669"/>
    <property type="project" value="InterPro"/>
</dbReference>
<dbReference type="GO" id="GO:0005506">
    <property type="term" value="F:iron ion binding"/>
    <property type="evidence" value="ECO:0007669"/>
    <property type="project" value="InterPro"/>
</dbReference>
<name>A0AAF0W2F5_DAUCS</name>
<dbReference type="InterPro" id="IPR036396">
    <property type="entry name" value="Cyt_P450_sf"/>
</dbReference>
<keyword evidence="13" id="KW-1185">Reference proteome</keyword>
<dbReference type="GO" id="GO:0020037">
    <property type="term" value="F:heme binding"/>
    <property type="evidence" value="ECO:0007669"/>
    <property type="project" value="InterPro"/>
</dbReference>
<dbReference type="GO" id="GO:0016705">
    <property type="term" value="F:oxidoreductase activity, acting on paired donors, with incorporation or reduction of molecular oxygen"/>
    <property type="evidence" value="ECO:0007669"/>
    <property type="project" value="InterPro"/>
</dbReference>
<evidence type="ECO:0000256" key="10">
    <source>
        <dbReference type="PIRSR" id="PIRSR602401-1"/>
    </source>
</evidence>
<dbReference type="EMBL" id="CP093343">
    <property type="protein sequence ID" value="WOG81897.1"/>
    <property type="molecule type" value="Genomic_DNA"/>
</dbReference>
<keyword evidence="7" id="KW-0560">Oxidoreductase</keyword>
<dbReference type="Proteomes" id="UP000077755">
    <property type="component" value="Chromosome 1"/>
</dbReference>
<comment type="cofactor">
    <cofactor evidence="1 10">
        <name>heme</name>
        <dbReference type="ChEBI" id="CHEBI:30413"/>
    </cofactor>
</comment>
<reference evidence="12" key="1">
    <citation type="journal article" date="2016" name="Nat. Genet.">
        <title>A high-quality carrot genome assembly provides new insights into carotenoid accumulation and asterid genome evolution.</title>
        <authorList>
            <person name="Iorizzo M."/>
            <person name="Ellison S."/>
            <person name="Senalik D."/>
            <person name="Zeng P."/>
            <person name="Satapoomin P."/>
            <person name="Huang J."/>
            <person name="Bowman M."/>
            <person name="Iovene M."/>
            <person name="Sanseverino W."/>
            <person name="Cavagnaro P."/>
            <person name="Yildiz M."/>
            <person name="Macko-Podgorni A."/>
            <person name="Moranska E."/>
            <person name="Grzebelus E."/>
            <person name="Grzebelus D."/>
            <person name="Ashrafi H."/>
            <person name="Zheng Z."/>
            <person name="Cheng S."/>
            <person name="Spooner D."/>
            <person name="Van Deynze A."/>
            <person name="Simon P."/>
        </authorList>
    </citation>
    <scope>NUCLEOTIDE SEQUENCE</scope>
    <source>
        <tissue evidence="12">Leaf</tissue>
    </source>
</reference>
<feature type="transmembrane region" description="Helical" evidence="11">
    <location>
        <begin position="6"/>
        <end position="23"/>
    </location>
</feature>
<dbReference type="SUPFAM" id="SSF48264">
    <property type="entry name" value="Cytochrome P450"/>
    <property type="match status" value="1"/>
</dbReference>
<comment type="similarity">
    <text evidence="3">Belongs to the cytochrome P450 family.</text>
</comment>
<evidence type="ECO:0000256" key="5">
    <source>
        <dbReference type="ARBA" id="ARBA00022723"/>
    </source>
</evidence>
<dbReference type="PANTHER" id="PTHR24286:SF53">
    <property type="entry name" value="BETA-AMYRIN 28-OXIDASE-LIKE"/>
    <property type="match status" value="1"/>
</dbReference>
<dbReference type="FunFam" id="1.10.630.10:FF:000022">
    <property type="entry name" value="Taxadiene 5-alpha hydroxylase"/>
    <property type="match status" value="1"/>
</dbReference>